<reference evidence="1" key="1">
    <citation type="journal article" date="2022" name="bioRxiv">
        <title>Sequencing and chromosome-scale assembly of the giantPleurodeles waltlgenome.</title>
        <authorList>
            <person name="Brown T."/>
            <person name="Elewa A."/>
            <person name="Iarovenko S."/>
            <person name="Subramanian E."/>
            <person name="Araus A.J."/>
            <person name="Petzold A."/>
            <person name="Susuki M."/>
            <person name="Suzuki K.-i.T."/>
            <person name="Hayashi T."/>
            <person name="Toyoda A."/>
            <person name="Oliveira C."/>
            <person name="Osipova E."/>
            <person name="Leigh N.D."/>
            <person name="Simon A."/>
            <person name="Yun M.H."/>
        </authorList>
    </citation>
    <scope>NUCLEOTIDE SEQUENCE</scope>
    <source>
        <strain evidence="1">20211129_DDA</strain>
        <tissue evidence="1">Liver</tissue>
    </source>
</reference>
<evidence type="ECO:0000313" key="2">
    <source>
        <dbReference type="Proteomes" id="UP001066276"/>
    </source>
</evidence>
<evidence type="ECO:0000313" key="1">
    <source>
        <dbReference type="EMBL" id="KAJ1189299.1"/>
    </source>
</evidence>
<protein>
    <submittedName>
        <fullName evidence="1">Uncharacterized protein</fullName>
    </submittedName>
</protein>
<dbReference type="Proteomes" id="UP001066276">
    <property type="component" value="Chromosome 3_1"/>
</dbReference>
<gene>
    <name evidence="1" type="ORF">NDU88_006047</name>
</gene>
<dbReference type="EMBL" id="JANPWB010000005">
    <property type="protein sequence ID" value="KAJ1189299.1"/>
    <property type="molecule type" value="Genomic_DNA"/>
</dbReference>
<dbReference type="AlphaFoldDB" id="A0AAV7UL96"/>
<organism evidence="1 2">
    <name type="scientific">Pleurodeles waltl</name>
    <name type="common">Iberian ribbed newt</name>
    <dbReference type="NCBI Taxonomy" id="8319"/>
    <lineage>
        <taxon>Eukaryota</taxon>
        <taxon>Metazoa</taxon>
        <taxon>Chordata</taxon>
        <taxon>Craniata</taxon>
        <taxon>Vertebrata</taxon>
        <taxon>Euteleostomi</taxon>
        <taxon>Amphibia</taxon>
        <taxon>Batrachia</taxon>
        <taxon>Caudata</taxon>
        <taxon>Salamandroidea</taxon>
        <taxon>Salamandridae</taxon>
        <taxon>Pleurodelinae</taxon>
        <taxon>Pleurodeles</taxon>
    </lineage>
</organism>
<comment type="caution">
    <text evidence="1">The sequence shown here is derived from an EMBL/GenBank/DDBJ whole genome shotgun (WGS) entry which is preliminary data.</text>
</comment>
<sequence>MGAPGRAATGASVFPHSAKAAALVCCPHLGDGSQGPLHFFAQHGRPDRQFQGCPGPGTCADGGTLLEYGTLMVLISAHMEQAQPRLSALLPGRLLHILGTLWLIHTWSVWCSSGRHSYR</sequence>
<keyword evidence="2" id="KW-1185">Reference proteome</keyword>
<accession>A0AAV7UL96</accession>
<name>A0AAV7UL96_PLEWA</name>
<proteinExistence type="predicted"/>